<gene>
    <name evidence="2" type="ORF">LSAA_3120</name>
</gene>
<proteinExistence type="predicted"/>
<accession>A0A7R8CGX0</accession>
<feature type="region of interest" description="Disordered" evidence="1">
    <location>
        <begin position="1"/>
        <end position="60"/>
    </location>
</feature>
<sequence length="136" mass="15400">MARAKKKNPVRIQRKETVSDDASVKSGRVEKRAGGDGRFDQGNKGKKLKKSSLSTANPDPYTRRELLRSYLSSLLLPLRLSLKFNPISPRRGAFEIYIVTKSGEDHNIWSGLKKGPPRKNKFPDTQTLFKNMKSQL</sequence>
<evidence type="ECO:0000256" key="1">
    <source>
        <dbReference type="SAM" id="MobiDB-lite"/>
    </source>
</evidence>
<evidence type="ECO:0000313" key="2">
    <source>
        <dbReference type="EMBL" id="CAF2813679.1"/>
    </source>
</evidence>
<feature type="compositionally biased region" description="Basic and acidic residues" evidence="1">
    <location>
        <begin position="27"/>
        <end position="43"/>
    </location>
</feature>
<dbReference type="EMBL" id="HG994590">
    <property type="protein sequence ID" value="CAF2813679.1"/>
    <property type="molecule type" value="Genomic_DNA"/>
</dbReference>
<organism evidence="2 3">
    <name type="scientific">Lepeophtheirus salmonis</name>
    <name type="common">Salmon louse</name>
    <name type="synonym">Caligus salmonis</name>
    <dbReference type="NCBI Taxonomy" id="72036"/>
    <lineage>
        <taxon>Eukaryota</taxon>
        <taxon>Metazoa</taxon>
        <taxon>Ecdysozoa</taxon>
        <taxon>Arthropoda</taxon>
        <taxon>Crustacea</taxon>
        <taxon>Multicrustacea</taxon>
        <taxon>Hexanauplia</taxon>
        <taxon>Copepoda</taxon>
        <taxon>Siphonostomatoida</taxon>
        <taxon>Caligidae</taxon>
        <taxon>Lepeophtheirus</taxon>
    </lineage>
</organism>
<dbReference type="AlphaFoldDB" id="A0A7R8CGX0"/>
<name>A0A7R8CGX0_LEPSM</name>
<reference evidence="2" key="1">
    <citation type="submission" date="2021-02" db="EMBL/GenBank/DDBJ databases">
        <authorList>
            <person name="Bekaert M."/>
        </authorList>
    </citation>
    <scope>NUCLEOTIDE SEQUENCE</scope>
    <source>
        <strain evidence="2">IoA-00</strain>
    </source>
</reference>
<dbReference type="Proteomes" id="UP000675881">
    <property type="component" value="Chromosome 11"/>
</dbReference>
<evidence type="ECO:0000313" key="3">
    <source>
        <dbReference type="Proteomes" id="UP000675881"/>
    </source>
</evidence>
<keyword evidence="3" id="KW-1185">Reference proteome</keyword>
<protein>
    <submittedName>
        <fullName evidence="2">(salmon louse) hypothetical protein</fullName>
    </submittedName>
</protein>